<protein>
    <recommendedName>
        <fullName evidence="3">Immunity protein 30 domain-containing protein</fullName>
    </recommendedName>
</protein>
<organism evidence="1 2">
    <name type="scientific">Solibacillus palustris</name>
    <dbReference type="NCBI Taxonomy" id="2908203"/>
    <lineage>
        <taxon>Bacteria</taxon>
        <taxon>Bacillati</taxon>
        <taxon>Bacillota</taxon>
        <taxon>Bacilli</taxon>
        <taxon>Bacillales</taxon>
        <taxon>Caryophanaceae</taxon>
        <taxon>Solibacillus</taxon>
    </lineage>
</organism>
<proteinExistence type="predicted"/>
<dbReference type="EMBL" id="JAKZFC010000002">
    <property type="protein sequence ID" value="MCH7321829.1"/>
    <property type="molecule type" value="Genomic_DNA"/>
</dbReference>
<reference evidence="1 2" key="1">
    <citation type="submission" date="2022-03" db="EMBL/GenBank/DDBJ databases">
        <authorList>
            <person name="Jo J.-H."/>
            <person name="Im W.-T."/>
        </authorList>
    </citation>
    <scope>NUCLEOTIDE SEQUENCE [LARGE SCALE GENOMIC DNA]</scope>
    <source>
        <strain evidence="1 2">MA9</strain>
    </source>
</reference>
<evidence type="ECO:0008006" key="3">
    <source>
        <dbReference type="Google" id="ProtNLM"/>
    </source>
</evidence>
<accession>A0ABS9UC05</accession>
<keyword evidence="2" id="KW-1185">Reference proteome</keyword>
<dbReference type="RefSeq" id="WP_241368881.1">
    <property type="nucleotide sequence ID" value="NZ_JAKZFC010000002.1"/>
</dbReference>
<gene>
    <name evidence="1" type="ORF">LZ480_07975</name>
</gene>
<sequence length="182" mass="21586">MLSSSPYDEWTIDFSDVKASFVYRPKAFTEREQYTDVFSYIEHLTPSLHYFIVENQEFIDFDIHSIEQRETGFYMNDLLLGTTTEQVIERIYCDLYENPFAHFSVMVLLEELEEAALSEDPVLRVRAFNTMFEIDRKAAPIVNRVLRIIQVEEHEEMLMQVIAEHFEKIGLLDAEVKERWLS</sequence>
<evidence type="ECO:0000313" key="2">
    <source>
        <dbReference type="Proteomes" id="UP001316087"/>
    </source>
</evidence>
<dbReference type="Proteomes" id="UP001316087">
    <property type="component" value="Unassembled WGS sequence"/>
</dbReference>
<comment type="caution">
    <text evidence="1">The sequence shown here is derived from an EMBL/GenBank/DDBJ whole genome shotgun (WGS) entry which is preliminary data.</text>
</comment>
<evidence type="ECO:0000313" key="1">
    <source>
        <dbReference type="EMBL" id="MCH7321829.1"/>
    </source>
</evidence>
<name>A0ABS9UC05_9BACL</name>